<gene>
    <name evidence="3" type="ORF">P7M15_05630</name>
</gene>
<feature type="domain" description="DUF8095" evidence="2">
    <location>
        <begin position="28"/>
        <end position="164"/>
    </location>
</feature>
<evidence type="ECO:0000256" key="1">
    <source>
        <dbReference type="SAM" id="SignalP"/>
    </source>
</evidence>
<feature type="signal peptide" evidence="1">
    <location>
        <begin position="1"/>
        <end position="21"/>
    </location>
</feature>
<protein>
    <recommendedName>
        <fullName evidence="2">DUF8095 domain-containing protein</fullName>
    </recommendedName>
</protein>
<dbReference type="Proteomes" id="UP001214976">
    <property type="component" value="Unassembled WGS sequence"/>
</dbReference>
<comment type="caution">
    <text evidence="3">The sequence shown here is derived from an EMBL/GenBank/DDBJ whole genome shotgun (WGS) entry which is preliminary data.</text>
</comment>
<accession>A0AAW6Q960</accession>
<evidence type="ECO:0000313" key="3">
    <source>
        <dbReference type="EMBL" id="MDG2950003.1"/>
    </source>
</evidence>
<proteinExistence type="predicted"/>
<sequence>MKSGVKIILALLILFPMSSVGQTNPTECTFIAKGSVEKLDPKRSEDMKRMAESIELEVYNIHEDYYSHTVYQSGAGICRGYRNQAGVDLTDSTTYYLPAPEEYYAIIIRANVSILNKIKGMQYTTVFNIKAKDILDKLRQDEAETGEYKAKINARERADVLSEIVCQ</sequence>
<evidence type="ECO:0000313" key="4">
    <source>
        <dbReference type="Proteomes" id="UP001214976"/>
    </source>
</evidence>
<dbReference type="AlphaFoldDB" id="A0AAW6Q960"/>
<keyword evidence="1" id="KW-0732">Signal</keyword>
<reference evidence="3" key="1">
    <citation type="submission" date="2023-03" db="EMBL/GenBank/DDBJ databases">
        <title>Classification of Bisgaard taxon 6 and taxon 10 as Exercitatus varius gen. nov., spec. nov.</title>
        <authorList>
            <person name="Christensen H."/>
        </authorList>
    </citation>
    <scope>NUCLEOTIDE SEQUENCE</scope>
    <source>
        <strain evidence="3">86116</strain>
    </source>
</reference>
<dbReference type="InterPro" id="IPR058408">
    <property type="entry name" value="DUF8095"/>
</dbReference>
<evidence type="ECO:0000259" key="2">
    <source>
        <dbReference type="Pfam" id="PF26367"/>
    </source>
</evidence>
<organism evidence="3 4">
    <name type="scientific">Exercitatus varius</name>
    <dbReference type="NCBI Taxonomy" id="67857"/>
    <lineage>
        <taxon>Bacteria</taxon>
        <taxon>Pseudomonadati</taxon>
        <taxon>Pseudomonadota</taxon>
        <taxon>Gammaproteobacteria</taxon>
        <taxon>Pasteurellales</taxon>
        <taxon>Pasteurellaceae</taxon>
        <taxon>Exercitatus</taxon>
    </lineage>
</organism>
<name>A0AAW6Q960_9PAST</name>
<dbReference type="RefSeq" id="WP_317477094.1">
    <property type="nucleotide sequence ID" value="NZ_JARQTW010000008.1"/>
</dbReference>
<feature type="chain" id="PRO_5043644592" description="DUF8095 domain-containing protein" evidence="1">
    <location>
        <begin position="22"/>
        <end position="167"/>
    </location>
</feature>
<dbReference type="EMBL" id="JARQTW010000008">
    <property type="protein sequence ID" value="MDG2950003.1"/>
    <property type="molecule type" value="Genomic_DNA"/>
</dbReference>
<dbReference type="Pfam" id="PF26367">
    <property type="entry name" value="DUF8095"/>
    <property type="match status" value="1"/>
</dbReference>